<evidence type="ECO:0000256" key="7">
    <source>
        <dbReference type="SAM" id="Phobius"/>
    </source>
</evidence>
<keyword evidence="3" id="KW-1003">Cell membrane</keyword>
<feature type="transmembrane region" description="Helical" evidence="7">
    <location>
        <begin position="327"/>
        <end position="349"/>
    </location>
</feature>
<dbReference type="InterPro" id="IPR050833">
    <property type="entry name" value="Poly_Biosynth_Transport"/>
</dbReference>
<dbReference type="PANTHER" id="PTHR30250:SF10">
    <property type="entry name" value="LIPOPOLYSACCHARIDE BIOSYNTHESIS PROTEIN WZXC"/>
    <property type="match status" value="1"/>
</dbReference>
<proteinExistence type="inferred from homology"/>
<evidence type="ECO:0000256" key="5">
    <source>
        <dbReference type="ARBA" id="ARBA00022989"/>
    </source>
</evidence>
<keyword evidence="4 7" id="KW-0812">Transmembrane</keyword>
<feature type="transmembrane region" description="Helical" evidence="7">
    <location>
        <begin position="153"/>
        <end position="171"/>
    </location>
</feature>
<evidence type="ECO:0000256" key="3">
    <source>
        <dbReference type="ARBA" id="ARBA00022475"/>
    </source>
</evidence>
<evidence type="ECO:0000256" key="6">
    <source>
        <dbReference type="ARBA" id="ARBA00023136"/>
    </source>
</evidence>
<organism evidence="8 9">
    <name type="scientific">Ruminococcus albus 8</name>
    <dbReference type="NCBI Taxonomy" id="246199"/>
    <lineage>
        <taxon>Bacteria</taxon>
        <taxon>Bacillati</taxon>
        <taxon>Bacillota</taxon>
        <taxon>Clostridia</taxon>
        <taxon>Eubacteriales</taxon>
        <taxon>Oscillospiraceae</taxon>
        <taxon>Ruminococcus</taxon>
    </lineage>
</organism>
<feature type="transmembrane region" description="Helical" evidence="7">
    <location>
        <begin position="183"/>
        <end position="203"/>
    </location>
</feature>
<comment type="caution">
    <text evidence="8">The sequence shown here is derived from an EMBL/GenBank/DDBJ whole genome shotgun (WGS) entry which is preliminary data.</text>
</comment>
<feature type="transmembrane region" description="Helical" evidence="7">
    <location>
        <begin position="82"/>
        <end position="106"/>
    </location>
</feature>
<feature type="transmembrane region" description="Helical" evidence="7">
    <location>
        <begin position="58"/>
        <end position="76"/>
    </location>
</feature>
<gene>
    <name evidence="8" type="ORF">CUS_6344</name>
</gene>
<evidence type="ECO:0000313" key="9">
    <source>
        <dbReference type="Proteomes" id="UP000004259"/>
    </source>
</evidence>
<reference evidence="8 9" key="1">
    <citation type="submission" date="2011-02" db="EMBL/GenBank/DDBJ databases">
        <authorList>
            <person name="Nelson K.E."/>
            <person name="Sutton G."/>
            <person name="Torralba M."/>
            <person name="Durkin S."/>
            <person name="Harkins D."/>
            <person name="Montgomery R."/>
            <person name="Ziemer C."/>
            <person name="Klaassens E."/>
            <person name="Ocuiv P."/>
            <person name="Morrison M."/>
        </authorList>
    </citation>
    <scope>NUCLEOTIDE SEQUENCE [LARGE SCALE GENOMIC DNA]</scope>
    <source>
        <strain evidence="8 9">8</strain>
    </source>
</reference>
<name>E9SGC5_RUMAL</name>
<accession>E9SGC5</accession>
<evidence type="ECO:0000256" key="1">
    <source>
        <dbReference type="ARBA" id="ARBA00004651"/>
    </source>
</evidence>
<comment type="subcellular location">
    <subcellularLocation>
        <location evidence="1">Cell membrane</location>
        <topology evidence="1">Multi-pass membrane protein</topology>
    </subcellularLocation>
</comment>
<evidence type="ECO:0000256" key="4">
    <source>
        <dbReference type="ARBA" id="ARBA00022692"/>
    </source>
</evidence>
<keyword evidence="9" id="KW-1185">Reference proteome</keyword>
<dbReference type="PANTHER" id="PTHR30250">
    <property type="entry name" value="PST FAMILY PREDICTED COLANIC ACID TRANSPORTER"/>
    <property type="match status" value="1"/>
</dbReference>
<comment type="similarity">
    <text evidence="2">Belongs to the polysaccharide synthase family.</text>
</comment>
<feature type="transmembrane region" description="Helical" evidence="7">
    <location>
        <begin position="402"/>
        <end position="435"/>
    </location>
</feature>
<feature type="transmembrane region" description="Helical" evidence="7">
    <location>
        <begin position="118"/>
        <end position="141"/>
    </location>
</feature>
<dbReference type="eggNOG" id="COG2244">
    <property type="taxonomic scope" value="Bacteria"/>
</dbReference>
<dbReference type="Pfam" id="PF13440">
    <property type="entry name" value="Polysacc_synt_3"/>
    <property type="match status" value="1"/>
</dbReference>
<evidence type="ECO:0000313" key="8">
    <source>
        <dbReference type="EMBL" id="EGC01684.1"/>
    </source>
</evidence>
<dbReference type="GO" id="GO:0005886">
    <property type="term" value="C:plasma membrane"/>
    <property type="evidence" value="ECO:0007669"/>
    <property type="project" value="UniProtKB-SubCell"/>
</dbReference>
<dbReference type="EMBL" id="ADKM02000123">
    <property type="protein sequence ID" value="EGC01684.1"/>
    <property type="molecule type" value="Genomic_DNA"/>
</dbReference>
<dbReference type="CDD" id="cd13127">
    <property type="entry name" value="MATE_tuaB_like"/>
    <property type="match status" value="1"/>
</dbReference>
<protein>
    <submittedName>
        <fullName evidence="8">Polysaccharide biosynthesis protein</fullName>
    </submittedName>
</protein>
<feature type="transmembrane region" description="Helical" evidence="7">
    <location>
        <begin position="455"/>
        <end position="475"/>
    </location>
</feature>
<sequence>MAVTGDRGRTDTLLPPKTVLSALAAKGIKRRNAFLKPSSQTENSVVIKSLAFKFLERAGYQGIAFVVQLVLARIIPTKEYGMLGLLTIFISISQVFVQSGLNTALIQRKDVTENDYSSIFYVSLLISVVLYIVLFLTAPFIAAFYEMPRLEPLLRVLALVLIPGAFNSIQNAKVAREMRFKELMFCTIGAVLISGTVGIVMALKGMGAWALVGQQLTSRVAICILLLLIVKWRPKRVFEWNRVKMLFGFGWKLMISALIDVIFREMQGLVIGKKYKPEKLAYYNQGKRFPDIIISNVNGSIQSVMLPALSKHNGDNEKVKSMMRRSIVTSSFLIFPLCMGLAVIAPPMVHLVLTDKWMPCVPFLQAYCFVYAFWPIHTANLQALNAQGRSDMFLKLEVIKKAYGLGSLVITVFFFKTPLAIVLGQCVTTLLSCFVNASPNKKLLGYGYKEQMADILPSLGIAVIMGAAVYSINFLKLSDVLTLLIQLPLGVAVYAGLAKYFKLECFEYILNMGKKVLKRGR</sequence>
<dbReference type="AlphaFoldDB" id="E9SGC5"/>
<dbReference type="Proteomes" id="UP000004259">
    <property type="component" value="Unassembled WGS sequence"/>
</dbReference>
<evidence type="ECO:0000256" key="2">
    <source>
        <dbReference type="ARBA" id="ARBA00007430"/>
    </source>
</evidence>
<feature type="transmembrane region" description="Helical" evidence="7">
    <location>
        <begin position="481"/>
        <end position="501"/>
    </location>
</feature>
<keyword evidence="6 7" id="KW-0472">Membrane</keyword>
<keyword evidence="5 7" id="KW-1133">Transmembrane helix</keyword>
<feature type="transmembrane region" description="Helical" evidence="7">
    <location>
        <begin position="209"/>
        <end position="230"/>
    </location>
</feature>
<dbReference type="STRING" id="246199.CUS_6344"/>